<feature type="transmembrane region" description="Helical" evidence="1">
    <location>
        <begin position="31"/>
        <end position="53"/>
    </location>
</feature>
<evidence type="ECO:0000313" key="3">
    <source>
        <dbReference type="Proteomes" id="UP001327225"/>
    </source>
</evidence>
<dbReference type="InterPro" id="IPR007165">
    <property type="entry name" value="Phage_holin_4_2"/>
</dbReference>
<evidence type="ECO:0000256" key="1">
    <source>
        <dbReference type="SAM" id="Phobius"/>
    </source>
</evidence>
<dbReference type="EMBL" id="CP141059">
    <property type="protein sequence ID" value="WQQ28035.1"/>
    <property type="molecule type" value="Genomic_DNA"/>
</dbReference>
<sequence length="125" mass="12881">MLKQLIAVWLVVAAAIAITAAVIPSVEIDGGVLGLLWVALLFGLVNAVIGPVLRFISIPLNVITFGLFALVVNAALLGITAGLTDYLDVGGFFSAVLAAIVISAVTAVLVFAVDRLLTTREPEPA</sequence>
<organism evidence="2 3">
    <name type="scientific">Nocardioides bizhenqiangii</name>
    <dbReference type="NCBI Taxonomy" id="3095076"/>
    <lineage>
        <taxon>Bacteria</taxon>
        <taxon>Bacillati</taxon>
        <taxon>Actinomycetota</taxon>
        <taxon>Actinomycetes</taxon>
        <taxon>Propionibacteriales</taxon>
        <taxon>Nocardioidaceae</taxon>
        <taxon>Nocardioides</taxon>
    </lineage>
</organism>
<protein>
    <submittedName>
        <fullName evidence="2">Phage holin family protein</fullName>
    </submittedName>
</protein>
<gene>
    <name evidence="2" type="ORF">SHK19_07325</name>
</gene>
<dbReference type="PANTHER" id="PTHR37309:SF1">
    <property type="entry name" value="SLR0284 PROTEIN"/>
    <property type="match status" value="1"/>
</dbReference>
<dbReference type="Pfam" id="PF04020">
    <property type="entry name" value="Phage_holin_4_2"/>
    <property type="match status" value="1"/>
</dbReference>
<dbReference type="RefSeq" id="WP_322457918.1">
    <property type="nucleotide sequence ID" value="NZ_CP141059.1"/>
</dbReference>
<name>A0ABZ0ZVC7_9ACTN</name>
<feature type="transmembrane region" description="Helical" evidence="1">
    <location>
        <begin position="89"/>
        <end position="113"/>
    </location>
</feature>
<keyword evidence="1" id="KW-0812">Transmembrane</keyword>
<reference evidence="3" key="1">
    <citation type="submission" date="2023-12" db="EMBL/GenBank/DDBJ databases">
        <title>Novel species in genus Nocardioides.</title>
        <authorList>
            <person name="Zhou H."/>
        </authorList>
    </citation>
    <scope>NUCLEOTIDE SEQUENCE [LARGE SCALE GENOMIC DNA]</scope>
    <source>
        <strain evidence="3">HM61</strain>
    </source>
</reference>
<keyword evidence="3" id="KW-1185">Reference proteome</keyword>
<dbReference type="PANTHER" id="PTHR37309">
    <property type="entry name" value="SLR0284 PROTEIN"/>
    <property type="match status" value="1"/>
</dbReference>
<keyword evidence="1" id="KW-1133">Transmembrane helix</keyword>
<evidence type="ECO:0000313" key="2">
    <source>
        <dbReference type="EMBL" id="WQQ28035.1"/>
    </source>
</evidence>
<accession>A0ABZ0ZVC7</accession>
<proteinExistence type="predicted"/>
<feature type="transmembrane region" description="Helical" evidence="1">
    <location>
        <begin position="60"/>
        <end position="83"/>
    </location>
</feature>
<dbReference type="Proteomes" id="UP001327225">
    <property type="component" value="Chromosome"/>
</dbReference>
<keyword evidence="1" id="KW-0472">Membrane</keyword>